<comment type="similarity">
    <text evidence="1">Belongs to the acetyltransferase family.</text>
</comment>
<feature type="domain" description="N-acetyltransferase" evidence="4">
    <location>
        <begin position="95"/>
        <end position="246"/>
    </location>
</feature>
<evidence type="ECO:0000256" key="2">
    <source>
        <dbReference type="ARBA" id="ARBA00022679"/>
    </source>
</evidence>
<keyword evidence="5" id="KW-1185">Reference proteome</keyword>
<keyword evidence="3" id="KW-0012">Acyltransferase</keyword>
<dbReference type="InterPro" id="IPR016181">
    <property type="entry name" value="Acyl_CoA_acyltransferase"/>
</dbReference>
<dbReference type="RefSeq" id="XP_022102023.1">
    <property type="nucleotide sequence ID" value="XM_022246331.1"/>
</dbReference>
<evidence type="ECO:0000259" key="4">
    <source>
        <dbReference type="PROSITE" id="PS51186"/>
    </source>
</evidence>
<gene>
    <name evidence="6 7" type="primary">LOC110985358</name>
</gene>
<dbReference type="RefSeq" id="XP_022102022.1">
    <property type="nucleotide sequence ID" value="XM_022246330.1"/>
</dbReference>
<dbReference type="Gene3D" id="3.40.630.30">
    <property type="match status" value="2"/>
</dbReference>
<proteinExistence type="inferred from homology"/>
<evidence type="ECO:0000313" key="6">
    <source>
        <dbReference type="RefSeq" id="XP_022102022.1"/>
    </source>
</evidence>
<dbReference type="SUPFAM" id="SSF55729">
    <property type="entry name" value="Acyl-CoA N-acyltransferases (Nat)"/>
    <property type="match status" value="2"/>
</dbReference>
<protein>
    <submittedName>
        <fullName evidence="6 7">Diamine acetyltransferase 2-like isoform X1</fullName>
    </submittedName>
</protein>
<dbReference type="PANTHER" id="PTHR10545:SF29">
    <property type="entry name" value="GH14572P-RELATED"/>
    <property type="match status" value="1"/>
</dbReference>
<dbReference type="OrthoDB" id="7305308at2759"/>
<dbReference type="KEGG" id="aplc:110985358"/>
<dbReference type="FunFam" id="3.40.630.30:FF:000064">
    <property type="entry name" value="GNAT family acetyltransferase"/>
    <property type="match status" value="1"/>
</dbReference>
<accession>A0A8B7ZAN1</accession>
<evidence type="ECO:0000256" key="1">
    <source>
        <dbReference type="ARBA" id="ARBA00008694"/>
    </source>
</evidence>
<reference evidence="6 7" key="1">
    <citation type="submission" date="2025-04" db="UniProtKB">
        <authorList>
            <consortium name="RefSeq"/>
        </authorList>
    </citation>
    <scope>IDENTIFICATION</scope>
</reference>
<dbReference type="Proteomes" id="UP000694845">
    <property type="component" value="Unplaced"/>
</dbReference>
<name>A0A8B7ZAN1_ACAPL</name>
<sequence>MGFRYVVRQSKPEDCGSILRLIKELAEFEGEDPDRAVQNTEEDLQDDCFGDHAYFRCLVTEAISDADHADKAERGTVVGYAMYFCAYSAWIGKLMYLEDLFVQPAHRVDLRVDNFGDHAFFQCLVAEAIDDGDPTDKAQRGTVVGYAMYFCAYSSWIGRLMYLEDLFIQPAHQGQGLGKALVCKVAQIGSEKGCKGMQWVVQDSNNSARQFYNRLDAVDMTATDGWRVMGLRGENFSHVANSLTNLETNNIQWLC</sequence>
<dbReference type="AlphaFoldDB" id="A0A8B7ZAN1"/>
<dbReference type="PROSITE" id="PS51186">
    <property type="entry name" value="GNAT"/>
    <property type="match status" value="1"/>
</dbReference>
<evidence type="ECO:0000256" key="3">
    <source>
        <dbReference type="ARBA" id="ARBA00023315"/>
    </source>
</evidence>
<dbReference type="InterPro" id="IPR051016">
    <property type="entry name" value="Diverse_Substrate_AcTransf"/>
</dbReference>
<dbReference type="CDD" id="cd04301">
    <property type="entry name" value="NAT_SF"/>
    <property type="match status" value="1"/>
</dbReference>
<dbReference type="GO" id="GO:0008080">
    <property type="term" value="F:N-acetyltransferase activity"/>
    <property type="evidence" value="ECO:0007669"/>
    <property type="project" value="UniProtKB-ARBA"/>
</dbReference>
<evidence type="ECO:0000313" key="5">
    <source>
        <dbReference type="Proteomes" id="UP000694845"/>
    </source>
</evidence>
<keyword evidence="2" id="KW-0808">Transferase</keyword>
<dbReference type="InterPro" id="IPR000182">
    <property type="entry name" value="GNAT_dom"/>
</dbReference>
<dbReference type="GeneID" id="110985358"/>
<dbReference type="Pfam" id="PF00583">
    <property type="entry name" value="Acetyltransf_1"/>
    <property type="match status" value="1"/>
</dbReference>
<evidence type="ECO:0000313" key="7">
    <source>
        <dbReference type="RefSeq" id="XP_022102023.1"/>
    </source>
</evidence>
<dbReference type="PANTHER" id="PTHR10545">
    <property type="entry name" value="DIAMINE N-ACETYLTRANSFERASE"/>
    <property type="match status" value="1"/>
</dbReference>
<organism evidence="5 6">
    <name type="scientific">Acanthaster planci</name>
    <name type="common">Crown-of-thorns starfish</name>
    <dbReference type="NCBI Taxonomy" id="133434"/>
    <lineage>
        <taxon>Eukaryota</taxon>
        <taxon>Metazoa</taxon>
        <taxon>Echinodermata</taxon>
        <taxon>Eleutherozoa</taxon>
        <taxon>Asterozoa</taxon>
        <taxon>Asteroidea</taxon>
        <taxon>Valvatacea</taxon>
        <taxon>Valvatida</taxon>
        <taxon>Acanthasteridae</taxon>
        <taxon>Acanthaster</taxon>
    </lineage>
</organism>